<name>A0A2J6QEG6_9HELO</name>
<feature type="coiled-coil region" evidence="1">
    <location>
        <begin position="150"/>
        <end position="177"/>
    </location>
</feature>
<keyword evidence="1" id="KW-0175">Coiled coil</keyword>
<sequence length="184" mass="21205">MNFAHGVQIPDEFNFGLFPDDFGDLWAPEVDIGGVHGSGEYSIQNHIVATSEQNSSISSRTESYYSQEFDTSANNEDAEVDDSGRARIMGRPRLSLQSSRDSNMNRIQRRRIQNRNSQRIYRQRRVEERQKFETRALEAERTTSELRIHLGELQSIIASLRHQVEQLKAENAAFRRCSQLSENN</sequence>
<evidence type="ECO:0000256" key="1">
    <source>
        <dbReference type="SAM" id="Coils"/>
    </source>
</evidence>
<dbReference type="OrthoDB" id="3563860at2759"/>
<organism evidence="2 3">
    <name type="scientific">Hyaloscypha hepaticicola</name>
    <dbReference type="NCBI Taxonomy" id="2082293"/>
    <lineage>
        <taxon>Eukaryota</taxon>
        <taxon>Fungi</taxon>
        <taxon>Dikarya</taxon>
        <taxon>Ascomycota</taxon>
        <taxon>Pezizomycotina</taxon>
        <taxon>Leotiomycetes</taxon>
        <taxon>Helotiales</taxon>
        <taxon>Hyaloscyphaceae</taxon>
        <taxon>Hyaloscypha</taxon>
    </lineage>
</organism>
<reference evidence="2 3" key="1">
    <citation type="submission" date="2016-05" db="EMBL/GenBank/DDBJ databases">
        <title>A degradative enzymes factory behind the ericoid mycorrhizal symbiosis.</title>
        <authorList>
            <consortium name="DOE Joint Genome Institute"/>
            <person name="Martino E."/>
            <person name="Morin E."/>
            <person name="Grelet G."/>
            <person name="Kuo A."/>
            <person name="Kohler A."/>
            <person name="Daghino S."/>
            <person name="Barry K."/>
            <person name="Choi C."/>
            <person name="Cichocki N."/>
            <person name="Clum A."/>
            <person name="Copeland A."/>
            <person name="Hainaut M."/>
            <person name="Haridas S."/>
            <person name="Labutti K."/>
            <person name="Lindquist E."/>
            <person name="Lipzen A."/>
            <person name="Khouja H.-R."/>
            <person name="Murat C."/>
            <person name="Ohm R."/>
            <person name="Olson A."/>
            <person name="Spatafora J."/>
            <person name="Veneault-Fourrey C."/>
            <person name="Henrissat B."/>
            <person name="Grigoriev I."/>
            <person name="Martin F."/>
            <person name="Perotto S."/>
        </authorList>
    </citation>
    <scope>NUCLEOTIDE SEQUENCE [LARGE SCALE GENOMIC DNA]</scope>
    <source>
        <strain evidence="2 3">UAMH 7357</strain>
    </source>
</reference>
<evidence type="ECO:0000313" key="2">
    <source>
        <dbReference type="EMBL" id="PMD24663.1"/>
    </source>
</evidence>
<dbReference type="Proteomes" id="UP000235672">
    <property type="component" value="Unassembled WGS sequence"/>
</dbReference>
<evidence type="ECO:0000313" key="3">
    <source>
        <dbReference type="Proteomes" id="UP000235672"/>
    </source>
</evidence>
<dbReference type="Gene3D" id="1.20.5.170">
    <property type="match status" value="1"/>
</dbReference>
<accession>A0A2J6QEG6</accession>
<evidence type="ECO:0008006" key="4">
    <source>
        <dbReference type="Google" id="ProtNLM"/>
    </source>
</evidence>
<dbReference type="EMBL" id="KZ613472">
    <property type="protein sequence ID" value="PMD24663.1"/>
    <property type="molecule type" value="Genomic_DNA"/>
</dbReference>
<dbReference type="AlphaFoldDB" id="A0A2J6QEG6"/>
<protein>
    <recommendedName>
        <fullName evidence="4">BZIP domain-containing protein</fullName>
    </recommendedName>
</protein>
<keyword evidence="3" id="KW-1185">Reference proteome</keyword>
<gene>
    <name evidence="2" type="ORF">NA56DRAFT_746045</name>
</gene>
<proteinExistence type="predicted"/>